<accession>A0A9P8Q8W6</accession>
<comment type="caution">
    <text evidence="1">The sequence shown here is derived from an EMBL/GenBank/DDBJ whole genome shotgun (WGS) entry which is preliminary data.</text>
</comment>
<evidence type="ECO:0000313" key="1">
    <source>
        <dbReference type="EMBL" id="KAH3685182.1"/>
    </source>
</evidence>
<protein>
    <submittedName>
        <fullName evidence="1">Uncharacterized protein</fullName>
    </submittedName>
</protein>
<keyword evidence="2" id="KW-1185">Reference proteome</keyword>
<organism evidence="1 2">
    <name type="scientific">Wickerhamomyces pijperi</name>
    <name type="common">Yeast</name>
    <name type="synonym">Pichia pijperi</name>
    <dbReference type="NCBI Taxonomy" id="599730"/>
    <lineage>
        <taxon>Eukaryota</taxon>
        <taxon>Fungi</taxon>
        <taxon>Dikarya</taxon>
        <taxon>Ascomycota</taxon>
        <taxon>Saccharomycotina</taxon>
        <taxon>Saccharomycetes</taxon>
        <taxon>Phaffomycetales</taxon>
        <taxon>Wickerhamomycetaceae</taxon>
        <taxon>Wickerhamomyces</taxon>
    </lineage>
</organism>
<reference evidence="1" key="2">
    <citation type="submission" date="2021-01" db="EMBL/GenBank/DDBJ databases">
        <authorList>
            <person name="Schikora-Tamarit M.A."/>
        </authorList>
    </citation>
    <scope>NUCLEOTIDE SEQUENCE</scope>
    <source>
        <strain evidence="1">CBS2887</strain>
    </source>
</reference>
<dbReference type="AlphaFoldDB" id="A0A9P8Q8W6"/>
<proteinExistence type="predicted"/>
<dbReference type="EMBL" id="JAEUBG010002103">
    <property type="protein sequence ID" value="KAH3685182.1"/>
    <property type="molecule type" value="Genomic_DNA"/>
</dbReference>
<evidence type="ECO:0000313" key="2">
    <source>
        <dbReference type="Proteomes" id="UP000774326"/>
    </source>
</evidence>
<dbReference type="Proteomes" id="UP000774326">
    <property type="component" value="Unassembled WGS sequence"/>
</dbReference>
<gene>
    <name evidence="1" type="ORF">WICPIJ_003843</name>
</gene>
<reference evidence="1" key="1">
    <citation type="journal article" date="2021" name="Open Biol.">
        <title>Shared evolutionary footprints suggest mitochondrial oxidative damage underlies multiple complex I losses in fungi.</title>
        <authorList>
            <person name="Schikora-Tamarit M.A."/>
            <person name="Marcet-Houben M."/>
            <person name="Nosek J."/>
            <person name="Gabaldon T."/>
        </authorList>
    </citation>
    <scope>NUCLEOTIDE SEQUENCE</scope>
    <source>
        <strain evidence="1">CBS2887</strain>
    </source>
</reference>
<sequence length="131" mass="14455">MFKFWNEIFRCESSFDKVGFTDYTNGAHIHKLVLNFVRFDTSFKKNGHQPCNAWRTHRCATQDKRNVVIVNAQALHQNTAGKDVNTSAPVGEACNVVTSVINSANCNGPRRAGWGCNTGINVGVASSNHDN</sequence>
<name>A0A9P8Q8W6_WICPI</name>